<dbReference type="InterPro" id="IPR051545">
    <property type="entry name" value="NAD(P)H_dehydrogenase_qn"/>
</dbReference>
<accession>A0A1E7FUN2</accession>
<gene>
    <name evidence="4" type="ORF">FRACYDRAFT_232013</name>
</gene>
<keyword evidence="5" id="KW-1185">Reference proteome</keyword>
<proteinExistence type="inferred from homology"/>
<protein>
    <submittedName>
        <fullName evidence="4">Flavo protein</fullName>
    </submittedName>
</protein>
<dbReference type="SUPFAM" id="SSF52218">
    <property type="entry name" value="Flavoproteins"/>
    <property type="match status" value="1"/>
</dbReference>
<dbReference type="GO" id="GO:0005829">
    <property type="term" value="C:cytosol"/>
    <property type="evidence" value="ECO:0007669"/>
    <property type="project" value="TreeGrafter"/>
</dbReference>
<keyword evidence="2" id="KW-0560">Oxidoreductase</keyword>
<evidence type="ECO:0000256" key="2">
    <source>
        <dbReference type="ARBA" id="ARBA00023002"/>
    </source>
</evidence>
<dbReference type="EMBL" id="KV784353">
    <property type="protein sequence ID" value="OEU21868.1"/>
    <property type="molecule type" value="Genomic_DNA"/>
</dbReference>
<dbReference type="Pfam" id="PF02525">
    <property type="entry name" value="Flavodoxin_2"/>
    <property type="match status" value="1"/>
</dbReference>
<evidence type="ECO:0000313" key="5">
    <source>
        <dbReference type="Proteomes" id="UP000095751"/>
    </source>
</evidence>
<dbReference type="InterPro" id="IPR029039">
    <property type="entry name" value="Flavoprotein-like_sf"/>
</dbReference>
<dbReference type="PANTHER" id="PTHR10204">
    <property type="entry name" value="NAD P H OXIDOREDUCTASE-RELATED"/>
    <property type="match status" value="1"/>
</dbReference>
<dbReference type="KEGG" id="fcy:FRACYDRAFT_232013"/>
<evidence type="ECO:0000259" key="3">
    <source>
        <dbReference type="Pfam" id="PF02525"/>
    </source>
</evidence>
<name>A0A1E7FUN2_9STRA</name>
<dbReference type="OrthoDB" id="26889at2759"/>
<comment type="similarity">
    <text evidence="1">Belongs to the NAD(P)H dehydrogenase (quinone) family.</text>
</comment>
<dbReference type="Proteomes" id="UP000095751">
    <property type="component" value="Unassembled WGS sequence"/>
</dbReference>
<dbReference type="Gene3D" id="3.40.50.360">
    <property type="match status" value="1"/>
</dbReference>
<dbReference type="InParanoid" id="A0A1E7FUN2"/>
<dbReference type="AlphaFoldDB" id="A0A1E7FUN2"/>
<feature type="domain" description="Flavodoxin-like fold" evidence="3">
    <location>
        <begin position="40"/>
        <end position="157"/>
    </location>
</feature>
<dbReference type="GO" id="GO:0003955">
    <property type="term" value="F:NAD(P)H dehydrogenase (quinone) activity"/>
    <property type="evidence" value="ECO:0007669"/>
    <property type="project" value="TreeGrafter"/>
</dbReference>
<dbReference type="InterPro" id="IPR003680">
    <property type="entry name" value="Flavodoxin_fold"/>
</dbReference>
<evidence type="ECO:0000313" key="4">
    <source>
        <dbReference type="EMBL" id="OEU21868.1"/>
    </source>
</evidence>
<dbReference type="PANTHER" id="PTHR10204:SF34">
    <property type="entry name" value="NAD(P)H DEHYDROGENASE [QUINONE] 1 ISOFORM 1"/>
    <property type="match status" value="1"/>
</dbReference>
<organism evidence="4 5">
    <name type="scientific">Fragilariopsis cylindrus CCMP1102</name>
    <dbReference type="NCBI Taxonomy" id="635003"/>
    <lineage>
        <taxon>Eukaryota</taxon>
        <taxon>Sar</taxon>
        <taxon>Stramenopiles</taxon>
        <taxon>Ochrophyta</taxon>
        <taxon>Bacillariophyta</taxon>
        <taxon>Bacillariophyceae</taxon>
        <taxon>Bacillariophycidae</taxon>
        <taxon>Bacillariales</taxon>
        <taxon>Bacillariaceae</taxon>
        <taxon>Fragilariopsis</taxon>
    </lineage>
</organism>
<evidence type="ECO:0000256" key="1">
    <source>
        <dbReference type="ARBA" id="ARBA00006252"/>
    </source>
</evidence>
<sequence>MGALDLIYSIPGVWKLQVTVNQFLSYVPPPPPKNQGAPRKILIVSSHPVPESYSLAIARTVEETAKEQGHEVQRIDLGLEKFDPVLNKKERLAYFDDTNKDDKNLPKDVRGYIQKLKWCDTLFFVYPTWWMNTPGALKGFLDRTLVPHHCWHFPKEETGIKSYLPVGLAPGLLNIEQVYGISTYGCTRPIATLAGDNGRRMISNAILPIFSNDCTIRWHGLYSMDFQTDENRRIFLDEVKAMVKEI</sequence>
<reference evidence="4 5" key="1">
    <citation type="submission" date="2016-09" db="EMBL/GenBank/DDBJ databases">
        <title>Extensive genetic diversity and differential bi-allelic expression allows diatom success in the polar Southern Ocean.</title>
        <authorList>
            <consortium name="DOE Joint Genome Institute"/>
            <person name="Mock T."/>
            <person name="Otillar R.P."/>
            <person name="Strauss J."/>
            <person name="Dupont C."/>
            <person name="Frickenhaus S."/>
            <person name="Maumus F."/>
            <person name="Mcmullan M."/>
            <person name="Sanges R."/>
            <person name="Schmutz J."/>
            <person name="Toseland A."/>
            <person name="Valas R."/>
            <person name="Veluchamy A."/>
            <person name="Ward B.J."/>
            <person name="Allen A."/>
            <person name="Barry K."/>
            <person name="Falciatore A."/>
            <person name="Ferrante M."/>
            <person name="Fortunato A.E."/>
            <person name="Gloeckner G."/>
            <person name="Gruber A."/>
            <person name="Hipkin R."/>
            <person name="Janech M."/>
            <person name="Kroth P."/>
            <person name="Leese F."/>
            <person name="Lindquist E."/>
            <person name="Lyon B.R."/>
            <person name="Martin J."/>
            <person name="Mayer C."/>
            <person name="Parker M."/>
            <person name="Quesneville H."/>
            <person name="Raymond J."/>
            <person name="Uhlig C."/>
            <person name="Valentin K.U."/>
            <person name="Worden A.Z."/>
            <person name="Armbrust E.V."/>
            <person name="Bowler C."/>
            <person name="Green B."/>
            <person name="Moulton V."/>
            <person name="Van Oosterhout C."/>
            <person name="Grigoriev I."/>
        </authorList>
    </citation>
    <scope>NUCLEOTIDE SEQUENCE [LARGE SCALE GENOMIC DNA]</scope>
    <source>
        <strain evidence="4 5">CCMP1102</strain>
    </source>
</reference>